<dbReference type="PANTHER" id="PTHR20978:SF0">
    <property type="entry name" value="SPLICING FACTOR 3B SUBUNIT 5"/>
    <property type="match status" value="1"/>
</dbReference>
<accession>A0A4T0QGJ8</accession>
<dbReference type="GO" id="GO:0071011">
    <property type="term" value="C:precatalytic spliceosome"/>
    <property type="evidence" value="ECO:0007669"/>
    <property type="project" value="TreeGrafter"/>
</dbReference>
<evidence type="ECO:0000313" key="1">
    <source>
        <dbReference type="EMBL" id="TIC23100.1"/>
    </source>
</evidence>
<organism evidence="1 2">
    <name type="scientific">Wallemia mellicola</name>
    <dbReference type="NCBI Taxonomy" id="1708541"/>
    <lineage>
        <taxon>Eukaryota</taxon>
        <taxon>Fungi</taxon>
        <taxon>Dikarya</taxon>
        <taxon>Basidiomycota</taxon>
        <taxon>Wallemiomycotina</taxon>
        <taxon>Wallemiomycetes</taxon>
        <taxon>Wallemiales</taxon>
        <taxon>Wallemiaceae</taxon>
        <taxon>Wallemia</taxon>
    </lineage>
</organism>
<dbReference type="AlphaFoldDB" id="A0A4T0QGJ8"/>
<sequence>MNFHLLVHLDKMSDNLNYIQNQQLERYYKDIQISPNTYSNVLSEWVTNQQRDTLSSIVGHPTLSSYMSIADGQSISRTKFNMIEVSMRLYLGISLIKALQAMISPAGPPPEKED</sequence>
<proteinExistence type="predicted"/>
<dbReference type="Proteomes" id="UP000305647">
    <property type="component" value="Unassembled WGS sequence"/>
</dbReference>
<reference evidence="1 2" key="1">
    <citation type="submission" date="2019-03" db="EMBL/GenBank/DDBJ databases">
        <title>Sequencing 25 genomes of Wallemia mellicola.</title>
        <authorList>
            <person name="Gostincar C."/>
        </authorList>
    </citation>
    <scope>NUCLEOTIDE SEQUENCE [LARGE SCALE GENOMIC DNA]</scope>
    <source>
        <strain evidence="1 2">EXF-8738</strain>
    </source>
</reference>
<dbReference type="PANTHER" id="PTHR20978">
    <property type="entry name" value="SPLICING FACTOR 3B SUBUNIT 5"/>
    <property type="match status" value="1"/>
</dbReference>
<dbReference type="InterPro" id="IPR009846">
    <property type="entry name" value="SF3b5/RDS3-10"/>
</dbReference>
<dbReference type="EMBL" id="SPRO01000100">
    <property type="protein sequence ID" value="TIC23100.1"/>
    <property type="molecule type" value="Genomic_DNA"/>
</dbReference>
<protein>
    <submittedName>
        <fullName evidence="1">Uncharacterized protein</fullName>
    </submittedName>
</protein>
<dbReference type="Pfam" id="PF07189">
    <property type="entry name" value="SF3b10"/>
    <property type="match status" value="1"/>
</dbReference>
<name>A0A4T0QGJ8_9BASI</name>
<evidence type="ECO:0000313" key="2">
    <source>
        <dbReference type="Proteomes" id="UP000305647"/>
    </source>
</evidence>
<dbReference type="GO" id="GO:0000398">
    <property type="term" value="P:mRNA splicing, via spliceosome"/>
    <property type="evidence" value="ECO:0007669"/>
    <property type="project" value="TreeGrafter"/>
</dbReference>
<comment type="caution">
    <text evidence="1">The sequence shown here is derived from an EMBL/GenBank/DDBJ whole genome shotgun (WGS) entry which is preliminary data.</text>
</comment>
<gene>
    <name evidence="1" type="ORF">E3Q10_04380</name>
</gene>
<dbReference type="GO" id="GO:0005686">
    <property type="term" value="C:U2 snRNP"/>
    <property type="evidence" value="ECO:0007669"/>
    <property type="project" value="TreeGrafter"/>
</dbReference>